<feature type="transmembrane region" description="Helical" evidence="13">
    <location>
        <begin position="150"/>
        <end position="172"/>
    </location>
</feature>
<evidence type="ECO:0000256" key="7">
    <source>
        <dbReference type="ARBA" id="ARBA00023136"/>
    </source>
</evidence>
<feature type="transmembrane region" description="Helical" evidence="13">
    <location>
        <begin position="336"/>
        <end position="355"/>
    </location>
</feature>
<accession>A0ABP0UKI0</accession>
<evidence type="ECO:0000256" key="10">
    <source>
        <dbReference type="ARBA" id="ARBA00047912"/>
    </source>
</evidence>
<keyword evidence="5" id="KW-0915">Sodium</keyword>
<feature type="transmembrane region" description="Helical" evidence="13">
    <location>
        <begin position="211"/>
        <end position="230"/>
    </location>
</feature>
<protein>
    <recommendedName>
        <fullName evidence="11">Sodium/hydrogen exchanger</fullName>
    </recommendedName>
</protein>
<evidence type="ECO:0000256" key="4">
    <source>
        <dbReference type="ARBA" id="ARBA00022989"/>
    </source>
</evidence>
<dbReference type="PANTHER" id="PTHR10110">
    <property type="entry name" value="SODIUM/HYDROGEN EXCHANGER"/>
    <property type="match status" value="1"/>
</dbReference>
<evidence type="ECO:0000256" key="13">
    <source>
        <dbReference type="SAM" id="Phobius"/>
    </source>
</evidence>
<comment type="similarity">
    <text evidence="11">Belongs to the monovalent cation:proton antiporter 1 (CPA1) transporter (TC 2.A.36) family.</text>
</comment>
<evidence type="ECO:0000256" key="3">
    <source>
        <dbReference type="ARBA" id="ARBA00022692"/>
    </source>
</evidence>
<keyword evidence="11" id="KW-0050">Antiport</keyword>
<evidence type="ECO:0000256" key="12">
    <source>
        <dbReference type="SAM" id="MobiDB-lite"/>
    </source>
</evidence>
<dbReference type="InterPro" id="IPR018422">
    <property type="entry name" value="Cation/H_exchanger_CPA1"/>
</dbReference>
<feature type="compositionally biased region" description="Basic and acidic residues" evidence="12">
    <location>
        <begin position="515"/>
        <end position="537"/>
    </location>
</feature>
<dbReference type="Gene3D" id="6.10.140.1330">
    <property type="match status" value="1"/>
</dbReference>
<proteinExistence type="inferred from homology"/>
<feature type="transmembrane region" description="Helical" evidence="13">
    <location>
        <begin position="236"/>
        <end position="254"/>
    </location>
</feature>
<evidence type="ECO:0000256" key="9">
    <source>
        <dbReference type="ARBA" id="ARBA00047524"/>
    </source>
</evidence>
<reference evidence="15" key="1">
    <citation type="submission" date="2024-02" db="EMBL/GenBank/DDBJ databases">
        <authorList>
            <consortium name="ELIXIR-Norway"/>
            <consortium name="Elixir Norway"/>
        </authorList>
    </citation>
    <scope>NUCLEOTIDE SEQUENCE</scope>
</reference>
<evidence type="ECO:0000256" key="2">
    <source>
        <dbReference type="ARBA" id="ARBA00022448"/>
    </source>
</evidence>
<keyword evidence="8 11" id="KW-0739">Sodium transport</keyword>
<name>A0ABP0UKI0_9BRYO</name>
<evidence type="ECO:0000313" key="15">
    <source>
        <dbReference type="EMBL" id="CAK9220639.1"/>
    </source>
</evidence>
<feature type="transmembrane region" description="Helical" evidence="13">
    <location>
        <begin position="79"/>
        <end position="98"/>
    </location>
</feature>
<dbReference type="NCBIfam" id="TIGR00840">
    <property type="entry name" value="b_cpa1"/>
    <property type="match status" value="1"/>
</dbReference>
<comment type="subcellular location">
    <subcellularLocation>
        <location evidence="1">Membrane</location>
        <topology evidence="1">Multi-pass membrane protein</topology>
    </subcellularLocation>
</comment>
<sequence>MAMADGPVPQEQASTDQQQIASASILLQIVMLGLSFVLGHVLRRHKIYYINEASASLLLGLFVGAIANISNTEMHFRQWFNFHEEFFFLFLLPPIILYPQKTEGEHFKPFFSNFGAICIFAFLGTFIASILTGILVYLGGLFFLMYRLPFLESILFGALISATDPVSVLAVFQELGTDVNLYALVFGESVLNDAVTTLQLMVRKHPLADHSIITIVWSFLEIFVGSLSAGSYVQTAILSAVVLLLICCIGRSLQNLECCLVVLFPYFSYMLAEGLGLSGIVAILFCGILMKHYTFPNLSDSAQVFTAGFFQLISSVAETFVFIYMGMDIAIKQHSWSHVGFIFFSILFLHLRIWVCVFCMCNRAANVFPCAYIVNRLRPASTHIPVNHQKALWFSGLRGAMAFALALQSVHDLPEAYGETIVTATTAIVVLTVIVLGGSTSTMLEKLGVSDAAQGINLDTDGDEEEMEGLTNSFDDEATTMSPLDNLTVKLQELRRSTPTFTAIDKNFLRPFFTKEDKHQNSTEGRANGKEVDDSEKGLSQALDEEGQTQSSGAPNQMLVDDTAMVANESKPSWFHQSTTTDNSVQNRTSIVAGQGREIEQLLTDGSTDFSLQQLKDRQQSITLPKSERKLRRPSF</sequence>
<feature type="compositionally biased region" description="Polar residues" evidence="12">
    <location>
        <begin position="611"/>
        <end position="624"/>
    </location>
</feature>
<evidence type="ECO:0000313" key="16">
    <source>
        <dbReference type="Proteomes" id="UP001497512"/>
    </source>
</evidence>
<feature type="transmembrane region" description="Helical" evidence="13">
    <location>
        <begin position="266"/>
        <end position="290"/>
    </location>
</feature>
<keyword evidence="16" id="KW-1185">Reference proteome</keyword>
<keyword evidence="3 11" id="KW-0812">Transmembrane</keyword>
<dbReference type="PRINTS" id="PR01084">
    <property type="entry name" value="NAHEXCHNGR"/>
</dbReference>
<keyword evidence="4 13" id="KW-1133">Transmembrane helix</keyword>
<evidence type="ECO:0000256" key="6">
    <source>
        <dbReference type="ARBA" id="ARBA00023065"/>
    </source>
</evidence>
<evidence type="ECO:0000256" key="8">
    <source>
        <dbReference type="ARBA" id="ARBA00023201"/>
    </source>
</evidence>
<feature type="transmembrane region" description="Helical" evidence="13">
    <location>
        <begin position="49"/>
        <end position="67"/>
    </location>
</feature>
<dbReference type="EMBL" id="OZ019895">
    <property type="protein sequence ID" value="CAK9220639.1"/>
    <property type="molecule type" value="Genomic_DNA"/>
</dbReference>
<feature type="transmembrane region" description="Helical" evidence="13">
    <location>
        <begin position="110"/>
        <end position="138"/>
    </location>
</feature>
<comment type="catalytic activity">
    <reaction evidence="10">
        <text>K(+)(in) + H(+)(out) = K(+)(out) + H(+)(in)</text>
        <dbReference type="Rhea" id="RHEA:29467"/>
        <dbReference type="ChEBI" id="CHEBI:15378"/>
        <dbReference type="ChEBI" id="CHEBI:29103"/>
    </reaction>
</comment>
<evidence type="ECO:0000256" key="1">
    <source>
        <dbReference type="ARBA" id="ARBA00004141"/>
    </source>
</evidence>
<organism evidence="15 16">
    <name type="scientific">Sphagnum troendelagicum</name>
    <dbReference type="NCBI Taxonomy" id="128251"/>
    <lineage>
        <taxon>Eukaryota</taxon>
        <taxon>Viridiplantae</taxon>
        <taxon>Streptophyta</taxon>
        <taxon>Embryophyta</taxon>
        <taxon>Bryophyta</taxon>
        <taxon>Sphagnophytina</taxon>
        <taxon>Sphagnopsida</taxon>
        <taxon>Sphagnales</taxon>
        <taxon>Sphagnaceae</taxon>
        <taxon>Sphagnum</taxon>
    </lineage>
</organism>
<keyword evidence="2 11" id="KW-0813">Transport</keyword>
<dbReference type="Pfam" id="PF00999">
    <property type="entry name" value="Na_H_Exchanger"/>
    <property type="match status" value="1"/>
</dbReference>
<evidence type="ECO:0000256" key="5">
    <source>
        <dbReference type="ARBA" id="ARBA00023053"/>
    </source>
</evidence>
<evidence type="ECO:0000259" key="14">
    <source>
        <dbReference type="Pfam" id="PF00999"/>
    </source>
</evidence>
<keyword evidence="7 13" id="KW-0472">Membrane</keyword>
<feature type="domain" description="Cation/H+ exchanger transmembrane" evidence="14">
    <location>
        <begin position="37"/>
        <end position="446"/>
    </location>
</feature>
<feature type="transmembrane region" description="Helical" evidence="13">
    <location>
        <begin position="302"/>
        <end position="324"/>
    </location>
</feature>
<dbReference type="InterPro" id="IPR006153">
    <property type="entry name" value="Cation/H_exchanger_TM"/>
</dbReference>
<dbReference type="InterPro" id="IPR004709">
    <property type="entry name" value="NaH_exchanger"/>
</dbReference>
<dbReference type="Proteomes" id="UP001497512">
    <property type="component" value="Chromosome 3"/>
</dbReference>
<feature type="region of interest" description="Disordered" evidence="12">
    <location>
        <begin position="515"/>
        <end position="556"/>
    </location>
</feature>
<feature type="transmembrane region" description="Helical" evidence="13">
    <location>
        <begin position="20"/>
        <end position="42"/>
    </location>
</feature>
<evidence type="ECO:0000256" key="11">
    <source>
        <dbReference type="RuleBase" id="RU003722"/>
    </source>
</evidence>
<gene>
    <name evidence="15" type="ORF">CSSPTR1EN2_LOCUS15557</name>
</gene>
<dbReference type="PANTHER" id="PTHR10110:SF127">
    <property type="entry name" value="SODIUM_HYDROGEN EXCHANGER 5-RELATED"/>
    <property type="match status" value="1"/>
</dbReference>
<feature type="region of interest" description="Disordered" evidence="12">
    <location>
        <begin position="611"/>
        <end position="636"/>
    </location>
</feature>
<keyword evidence="6 11" id="KW-0406">Ion transport</keyword>
<comment type="catalytic activity">
    <reaction evidence="9">
        <text>Na(+)(in) + H(+)(out) = Na(+)(out) + H(+)(in)</text>
        <dbReference type="Rhea" id="RHEA:29419"/>
        <dbReference type="ChEBI" id="CHEBI:15378"/>
        <dbReference type="ChEBI" id="CHEBI:29101"/>
    </reaction>
</comment>